<sequence>LLRALEAYAEGSSADPITKVPLPRQAARVFISRN</sequence>
<protein>
    <submittedName>
        <fullName evidence="1">Uncharacterized protein</fullName>
    </submittedName>
</protein>
<keyword evidence="2" id="KW-1185">Reference proteome</keyword>
<dbReference type="AlphaFoldDB" id="A0A1E5VCG5"/>
<accession>A0A1E5VCG5</accession>
<reference evidence="1 2" key="1">
    <citation type="submission" date="2016-09" db="EMBL/GenBank/DDBJ databases">
        <title>The draft genome of Dichanthelium oligosanthes: A C3 panicoid grass species.</title>
        <authorList>
            <person name="Studer A.J."/>
            <person name="Schnable J.C."/>
            <person name="Brutnell T.P."/>
        </authorList>
    </citation>
    <scope>NUCLEOTIDE SEQUENCE [LARGE SCALE GENOMIC DNA]</scope>
    <source>
        <strain evidence="2">cv. Kellogg 1175</strain>
        <tissue evidence="1">Leaf</tissue>
    </source>
</reference>
<organism evidence="1 2">
    <name type="scientific">Dichanthelium oligosanthes</name>
    <dbReference type="NCBI Taxonomy" id="888268"/>
    <lineage>
        <taxon>Eukaryota</taxon>
        <taxon>Viridiplantae</taxon>
        <taxon>Streptophyta</taxon>
        <taxon>Embryophyta</taxon>
        <taxon>Tracheophyta</taxon>
        <taxon>Spermatophyta</taxon>
        <taxon>Magnoliopsida</taxon>
        <taxon>Liliopsida</taxon>
        <taxon>Poales</taxon>
        <taxon>Poaceae</taxon>
        <taxon>PACMAD clade</taxon>
        <taxon>Panicoideae</taxon>
        <taxon>Panicodae</taxon>
        <taxon>Paniceae</taxon>
        <taxon>Dichantheliinae</taxon>
        <taxon>Dichanthelium</taxon>
    </lineage>
</organism>
<proteinExistence type="predicted"/>
<gene>
    <name evidence="1" type="ORF">BAE44_0016142</name>
</gene>
<evidence type="ECO:0000313" key="2">
    <source>
        <dbReference type="Proteomes" id="UP000095767"/>
    </source>
</evidence>
<dbReference type="EMBL" id="LWDX02044358">
    <property type="protein sequence ID" value="OEL22839.1"/>
    <property type="molecule type" value="Genomic_DNA"/>
</dbReference>
<dbReference type="Proteomes" id="UP000095767">
    <property type="component" value="Unassembled WGS sequence"/>
</dbReference>
<dbReference type="OrthoDB" id="275278at2759"/>
<evidence type="ECO:0000313" key="1">
    <source>
        <dbReference type="EMBL" id="OEL22839.1"/>
    </source>
</evidence>
<name>A0A1E5VCG5_9POAL</name>
<comment type="caution">
    <text evidence="1">The sequence shown here is derived from an EMBL/GenBank/DDBJ whole genome shotgun (WGS) entry which is preliminary data.</text>
</comment>
<feature type="non-terminal residue" evidence="1">
    <location>
        <position position="1"/>
    </location>
</feature>